<dbReference type="Pfam" id="PF22010">
    <property type="entry name" value="OrtA"/>
    <property type="match status" value="1"/>
</dbReference>
<comment type="caution">
    <text evidence="1">The sequence shown here is derived from an EMBL/GenBank/DDBJ whole genome shotgun (WGS) entry which is preliminary data.</text>
</comment>
<reference evidence="1 3" key="1">
    <citation type="submission" date="2016-02" db="EMBL/GenBank/DDBJ databases">
        <title>Draft genome sequence for Clostridium paradoxum JW-YL-7.</title>
        <authorList>
            <person name="Utturkar S.M."/>
            <person name="Lancaster A."/>
            <person name="Poole F.L."/>
            <person name="Adams M.W."/>
            <person name="Brown S.D."/>
        </authorList>
    </citation>
    <scope>NUCLEOTIDE SEQUENCE [LARGE SCALE GENOMIC DNA]</scope>
    <source>
        <strain evidence="1 3">JW-YL-7</strain>
    </source>
</reference>
<reference evidence="2 4" key="2">
    <citation type="submission" date="2016-11" db="EMBL/GenBank/DDBJ databases">
        <authorList>
            <person name="Varghese N."/>
            <person name="Submissions S."/>
        </authorList>
    </citation>
    <scope>NUCLEOTIDE SEQUENCE [LARGE SCALE GENOMIC DNA]</scope>
    <source>
        <strain evidence="2 4">DSM 7308</strain>
    </source>
</reference>
<accession>A0A150FPF4</accession>
<evidence type="ECO:0000313" key="2">
    <source>
        <dbReference type="EMBL" id="SHK51379.1"/>
    </source>
</evidence>
<dbReference type="AlphaFoldDB" id="A0A150FPF4"/>
<dbReference type="Proteomes" id="UP000323392">
    <property type="component" value="Unassembled WGS sequence"/>
</dbReference>
<dbReference type="NCBIfam" id="NF040739">
    <property type="entry name" value="ornith_OrtA"/>
    <property type="match status" value="1"/>
</dbReference>
<organism evidence="1 3">
    <name type="scientific">Alkalithermobacter thermoalcaliphilus JW-YL-7 = DSM 7308</name>
    <dbReference type="NCBI Taxonomy" id="1121328"/>
    <lineage>
        <taxon>Bacteria</taxon>
        <taxon>Bacillati</taxon>
        <taxon>Bacillota</taxon>
        <taxon>Clostridia</taxon>
        <taxon>Peptostreptococcales</taxon>
        <taxon>Tepidibacteraceae</taxon>
        <taxon>Alkalithermobacter</taxon>
    </lineage>
</organism>
<name>A0A150FPF4_CLOPD</name>
<dbReference type="Proteomes" id="UP000092605">
    <property type="component" value="Unassembled WGS sequence"/>
</dbReference>
<dbReference type="PATRIC" id="fig|1121328.3.peg.520"/>
<keyword evidence="4" id="KW-1185">Reference proteome</keyword>
<evidence type="ECO:0000313" key="3">
    <source>
        <dbReference type="Proteomes" id="UP000092605"/>
    </source>
</evidence>
<dbReference type="EMBL" id="LSFY01000001">
    <property type="protein sequence ID" value="KXZ39446.1"/>
    <property type="molecule type" value="Genomic_DNA"/>
</dbReference>
<evidence type="ECO:0000313" key="4">
    <source>
        <dbReference type="Proteomes" id="UP000323392"/>
    </source>
</evidence>
<sequence length="110" mass="12434">MLIKGSEQMKSKKGDWVLVHNVVLQKEERAPQVPEDTKQVPLKMWVKGFINEDANLGDQVSITTISGRTVKGELVDINPYYKHDYGKCIPEILQIGIQLREILSGGEENE</sequence>
<evidence type="ECO:0008006" key="5">
    <source>
        <dbReference type="Google" id="ProtNLM"/>
    </source>
</evidence>
<evidence type="ECO:0000313" key="1">
    <source>
        <dbReference type="EMBL" id="KXZ39446.1"/>
    </source>
</evidence>
<protein>
    <recommendedName>
        <fullName evidence="5">2-amino-4-ketopentanoate thiolase alpha subunit</fullName>
    </recommendedName>
</protein>
<dbReference type="InterPro" id="IPR047755">
    <property type="entry name" value="OrtA"/>
</dbReference>
<proteinExistence type="predicted"/>
<gene>
    <name evidence="1" type="ORF">JWYL7_0521</name>
    <name evidence="2" type="ORF">SAMN05661008_00368</name>
</gene>
<dbReference type="STRING" id="1121328.JWYL7_0521"/>
<dbReference type="EMBL" id="FRBG01000002">
    <property type="protein sequence ID" value="SHK51379.1"/>
    <property type="molecule type" value="Genomic_DNA"/>
</dbReference>